<dbReference type="Proteomes" id="UP001060215">
    <property type="component" value="Chromosome 8"/>
</dbReference>
<evidence type="ECO:0000313" key="2">
    <source>
        <dbReference type="Proteomes" id="UP001060215"/>
    </source>
</evidence>
<organism evidence="1 2">
    <name type="scientific">Camellia lanceoleosa</name>
    <dbReference type="NCBI Taxonomy" id="1840588"/>
    <lineage>
        <taxon>Eukaryota</taxon>
        <taxon>Viridiplantae</taxon>
        <taxon>Streptophyta</taxon>
        <taxon>Embryophyta</taxon>
        <taxon>Tracheophyta</taxon>
        <taxon>Spermatophyta</taxon>
        <taxon>Magnoliopsida</taxon>
        <taxon>eudicotyledons</taxon>
        <taxon>Gunneridae</taxon>
        <taxon>Pentapetalae</taxon>
        <taxon>asterids</taxon>
        <taxon>Ericales</taxon>
        <taxon>Theaceae</taxon>
        <taxon>Camellia</taxon>
    </lineage>
</organism>
<comment type="caution">
    <text evidence="1">The sequence shown here is derived from an EMBL/GenBank/DDBJ whole genome shotgun (WGS) entry which is preliminary data.</text>
</comment>
<gene>
    <name evidence="1" type="ORF">LOK49_LG09G01527</name>
</gene>
<sequence>MKDLRSKKDNKRKPKRTLLAEAGKLLPVVRQQIIDGFTPKATDVFRREFDFFDKVTSISGVLFPKEE</sequence>
<name>A0ACC0GLH4_9ERIC</name>
<keyword evidence="2" id="KW-1185">Reference proteome</keyword>
<proteinExistence type="predicted"/>
<protein>
    <submittedName>
        <fullName evidence="1">Phosphatidylinositol 4-kinase alpha 1</fullName>
    </submittedName>
</protein>
<reference evidence="1 2" key="1">
    <citation type="journal article" date="2022" name="Plant J.">
        <title>Chromosome-level genome of Camellia lanceoleosa provides a valuable resource for understanding genome evolution and self-incompatibility.</title>
        <authorList>
            <person name="Gong W."/>
            <person name="Xiao S."/>
            <person name="Wang L."/>
            <person name="Liao Z."/>
            <person name="Chang Y."/>
            <person name="Mo W."/>
            <person name="Hu G."/>
            <person name="Li W."/>
            <person name="Zhao G."/>
            <person name="Zhu H."/>
            <person name="Hu X."/>
            <person name="Ji K."/>
            <person name="Xiang X."/>
            <person name="Song Q."/>
            <person name="Yuan D."/>
            <person name="Jin S."/>
            <person name="Zhang L."/>
        </authorList>
    </citation>
    <scope>NUCLEOTIDE SEQUENCE [LARGE SCALE GENOMIC DNA]</scope>
    <source>
        <strain evidence="1">SQ_2022a</strain>
    </source>
</reference>
<accession>A0ACC0GLH4</accession>
<dbReference type="EMBL" id="CM045765">
    <property type="protein sequence ID" value="KAI8000236.1"/>
    <property type="molecule type" value="Genomic_DNA"/>
</dbReference>
<evidence type="ECO:0000313" key="1">
    <source>
        <dbReference type="EMBL" id="KAI8000236.1"/>
    </source>
</evidence>